<evidence type="ECO:0000256" key="14">
    <source>
        <dbReference type="ARBA" id="ARBA00023136"/>
    </source>
</evidence>
<keyword evidence="11" id="KW-0067">ATP-binding</keyword>
<dbReference type="PANTHER" id="PTHR44936">
    <property type="entry name" value="SENSOR PROTEIN CREC"/>
    <property type="match status" value="1"/>
</dbReference>
<dbReference type="STRING" id="450378.GCA_001661675_02812"/>
<evidence type="ECO:0000256" key="7">
    <source>
        <dbReference type="ARBA" id="ARBA00022679"/>
    </source>
</evidence>
<comment type="subcellular location">
    <subcellularLocation>
        <location evidence="2">Cell inner membrane</location>
        <topology evidence="2">Multi-pass membrane protein</topology>
    </subcellularLocation>
</comment>
<dbReference type="GO" id="GO:0000155">
    <property type="term" value="F:phosphorelay sensor kinase activity"/>
    <property type="evidence" value="ECO:0007669"/>
    <property type="project" value="InterPro"/>
</dbReference>
<dbReference type="InterPro" id="IPR036097">
    <property type="entry name" value="HisK_dim/P_sf"/>
</dbReference>
<evidence type="ECO:0000259" key="16">
    <source>
        <dbReference type="PROSITE" id="PS50109"/>
    </source>
</evidence>
<dbReference type="InterPro" id="IPR005467">
    <property type="entry name" value="His_kinase_dom"/>
</dbReference>
<evidence type="ECO:0000256" key="10">
    <source>
        <dbReference type="ARBA" id="ARBA00022777"/>
    </source>
</evidence>
<accession>A0A1Z1FE69</accession>
<evidence type="ECO:0000256" key="2">
    <source>
        <dbReference type="ARBA" id="ARBA00004429"/>
    </source>
</evidence>
<dbReference type="InterPro" id="IPR050980">
    <property type="entry name" value="2C_sensor_his_kinase"/>
</dbReference>
<dbReference type="PROSITE" id="PS50109">
    <property type="entry name" value="HIS_KIN"/>
    <property type="match status" value="1"/>
</dbReference>
<evidence type="ECO:0000256" key="3">
    <source>
        <dbReference type="ARBA" id="ARBA00012438"/>
    </source>
</evidence>
<dbReference type="CDD" id="cd06225">
    <property type="entry name" value="HAMP"/>
    <property type="match status" value="1"/>
</dbReference>
<dbReference type="InterPro" id="IPR004358">
    <property type="entry name" value="Sig_transdc_His_kin-like_C"/>
</dbReference>
<name>A0A1Z1FE69_9SPHN</name>
<keyword evidence="6" id="KW-0597">Phosphoprotein</keyword>
<dbReference type="GO" id="GO:0005886">
    <property type="term" value="C:plasma membrane"/>
    <property type="evidence" value="ECO:0007669"/>
    <property type="project" value="UniProtKB-SubCell"/>
</dbReference>
<dbReference type="KEGG" id="cman:A9D14_14005"/>
<gene>
    <name evidence="18" type="ORF">A9D14_14005</name>
</gene>
<dbReference type="Gene3D" id="1.10.287.130">
    <property type="match status" value="1"/>
</dbReference>
<dbReference type="InterPro" id="IPR003660">
    <property type="entry name" value="HAMP_dom"/>
</dbReference>
<evidence type="ECO:0000313" key="18">
    <source>
        <dbReference type="EMBL" id="ARU17074.1"/>
    </source>
</evidence>
<dbReference type="PRINTS" id="PR00344">
    <property type="entry name" value="BCTRLSENSOR"/>
</dbReference>
<evidence type="ECO:0000256" key="9">
    <source>
        <dbReference type="ARBA" id="ARBA00022741"/>
    </source>
</evidence>
<dbReference type="GO" id="GO:0005524">
    <property type="term" value="F:ATP binding"/>
    <property type="evidence" value="ECO:0007669"/>
    <property type="project" value="UniProtKB-KW"/>
</dbReference>
<evidence type="ECO:0000256" key="6">
    <source>
        <dbReference type="ARBA" id="ARBA00022553"/>
    </source>
</evidence>
<dbReference type="CDD" id="cd00082">
    <property type="entry name" value="HisKA"/>
    <property type="match status" value="1"/>
</dbReference>
<evidence type="ECO:0000259" key="17">
    <source>
        <dbReference type="PROSITE" id="PS50885"/>
    </source>
</evidence>
<dbReference type="InterPro" id="IPR003594">
    <property type="entry name" value="HATPase_dom"/>
</dbReference>
<keyword evidence="5" id="KW-0997">Cell inner membrane</keyword>
<sequence length="449" mass="48801">MESARHGLPGRLRLLPRRLVPVAILVFLTLGVVQLVASVLFYHAIDTETVRQDHARRVAELLVVADRLESRGMLDVASIMTTEHLAVELGSRPIVTTDEVPARLVPVRDAILAWEPALANRALHLGLLQTESRTEHLIGSIELADGNWLNFRSAGFSAGWPVVLRATVMTVLLALAALLAGALFLKGLGRPLRLLADASERIGEGAQLEFEVKGPADVQRVSRAFNDMQSRIGRLIGDQARAFEAISHDLRTPLGRVTLASDMVKDEDIRAIIAGSSREMVALLDSLRGFLRAQHMECEPEQVDLQQLVRTAAAPWGDKVKIRAEDEGHLTTYREPLQIALAALIDNAVNFGGGALVAIEPAGRGWCIAVMDRGPGIPAHLHHLILDPFFRIDDARARNVSGFGLGIPTAHRLMQRFGGRLLFEENRGGGLRAVLYPPAPPGPTALFAG</sequence>
<reference evidence="18 19" key="1">
    <citation type="submission" date="2017-01" db="EMBL/GenBank/DDBJ databases">
        <title>Complete genome sequence of esterase-producing bacterium Croceicoccus marinus E4A9.</title>
        <authorList>
            <person name="Wu Y.-H."/>
            <person name="Cheng H."/>
            <person name="Xu L."/>
            <person name="Huo Y.-Y."/>
            <person name="Wang C.-S."/>
            <person name="Xu X.-W."/>
        </authorList>
    </citation>
    <scope>NUCLEOTIDE SEQUENCE [LARGE SCALE GENOMIC DNA]</scope>
    <source>
        <strain evidence="18 19">E4A9</strain>
    </source>
</reference>
<dbReference type="Pfam" id="PF00672">
    <property type="entry name" value="HAMP"/>
    <property type="match status" value="1"/>
</dbReference>
<dbReference type="EC" id="2.7.13.3" evidence="3"/>
<evidence type="ECO:0000256" key="15">
    <source>
        <dbReference type="SAM" id="Phobius"/>
    </source>
</evidence>
<dbReference type="SMART" id="SM00388">
    <property type="entry name" value="HisKA"/>
    <property type="match status" value="1"/>
</dbReference>
<protein>
    <recommendedName>
        <fullName evidence="3">histidine kinase</fullName>
        <ecNumber evidence="3">2.7.13.3</ecNumber>
    </recommendedName>
</protein>
<keyword evidence="10 18" id="KW-0418">Kinase</keyword>
<evidence type="ECO:0000256" key="11">
    <source>
        <dbReference type="ARBA" id="ARBA00022840"/>
    </source>
</evidence>
<feature type="domain" description="HAMP" evidence="17">
    <location>
        <begin position="186"/>
        <end position="237"/>
    </location>
</feature>
<organism evidence="18 19">
    <name type="scientific">Croceicoccus marinus</name>
    <dbReference type="NCBI Taxonomy" id="450378"/>
    <lineage>
        <taxon>Bacteria</taxon>
        <taxon>Pseudomonadati</taxon>
        <taxon>Pseudomonadota</taxon>
        <taxon>Alphaproteobacteria</taxon>
        <taxon>Sphingomonadales</taxon>
        <taxon>Erythrobacteraceae</taxon>
        <taxon>Croceicoccus</taxon>
    </lineage>
</organism>
<evidence type="ECO:0000256" key="1">
    <source>
        <dbReference type="ARBA" id="ARBA00000085"/>
    </source>
</evidence>
<dbReference type="AlphaFoldDB" id="A0A1Z1FE69"/>
<keyword evidence="8 15" id="KW-0812">Transmembrane</keyword>
<evidence type="ECO:0000256" key="12">
    <source>
        <dbReference type="ARBA" id="ARBA00022989"/>
    </source>
</evidence>
<dbReference type="SUPFAM" id="SSF55874">
    <property type="entry name" value="ATPase domain of HSP90 chaperone/DNA topoisomerase II/histidine kinase"/>
    <property type="match status" value="1"/>
</dbReference>
<feature type="domain" description="Histidine kinase" evidence="16">
    <location>
        <begin position="245"/>
        <end position="441"/>
    </location>
</feature>
<keyword evidence="19" id="KW-1185">Reference proteome</keyword>
<evidence type="ECO:0000256" key="13">
    <source>
        <dbReference type="ARBA" id="ARBA00023012"/>
    </source>
</evidence>
<dbReference type="PROSITE" id="PS50885">
    <property type="entry name" value="HAMP"/>
    <property type="match status" value="1"/>
</dbReference>
<dbReference type="EMBL" id="CP019602">
    <property type="protein sequence ID" value="ARU17074.1"/>
    <property type="molecule type" value="Genomic_DNA"/>
</dbReference>
<dbReference type="SMART" id="SM00387">
    <property type="entry name" value="HATPase_c"/>
    <property type="match status" value="1"/>
</dbReference>
<evidence type="ECO:0000256" key="8">
    <source>
        <dbReference type="ARBA" id="ARBA00022692"/>
    </source>
</evidence>
<dbReference type="Proteomes" id="UP000195807">
    <property type="component" value="Chromosome"/>
</dbReference>
<dbReference type="InterPro" id="IPR003661">
    <property type="entry name" value="HisK_dim/P_dom"/>
</dbReference>
<comment type="catalytic activity">
    <reaction evidence="1">
        <text>ATP + protein L-histidine = ADP + protein N-phospho-L-histidine.</text>
        <dbReference type="EC" id="2.7.13.3"/>
    </reaction>
</comment>
<dbReference type="InterPro" id="IPR036890">
    <property type="entry name" value="HATPase_C_sf"/>
</dbReference>
<feature type="transmembrane region" description="Helical" evidence="15">
    <location>
        <begin position="20"/>
        <end position="45"/>
    </location>
</feature>
<keyword evidence="4" id="KW-1003">Cell membrane</keyword>
<dbReference type="Gene3D" id="3.30.565.10">
    <property type="entry name" value="Histidine kinase-like ATPase, C-terminal domain"/>
    <property type="match status" value="1"/>
</dbReference>
<evidence type="ECO:0000256" key="4">
    <source>
        <dbReference type="ARBA" id="ARBA00022475"/>
    </source>
</evidence>
<evidence type="ECO:0000256" key="5">
    <source>
        <dbReference type="ARBA" id="ARBA00022519"/>
    </source>
</evidence>
<keyword evidence="13" id="KW-0902">Two-component regulatory system</keyword>
<dbReference type="Pfam" id="PF02518">
    <property type="entry name" value="HATPase_c"/>
    <property type="match status" value="1"/>
</dbReference>
<keyword evidence="7" id="KW-0808">Transferase</keyword>
<keyword evidence="14 15" id="KW-0472">Membrane</keyword>
<keyword evidence="12 15" id="KW-1133">Transmembrane helix</keyword>
<feature type="transmembrane region" description="Helical" evidence="15">
    <location>
        <begin position="162"/>
        <end position="185"/>
    </location>
</feature>
<evidence type="ECO:0000313" key="19">
    <source>
        <dbReference type="Proteomes" id="UP000195807"/>
    </source>
</evidence>
<proteinExistence type="predicted"/>
<dbReference type="PANTHER" id="PTHR44936:SF5">
    <property type="entry name" value="SENSOR HISTIDINE KINASE ENVZ"/>
    <property type="match status" value="1"/>
</dbReference>
<keyword evidence="9" id="KW-0547">Nucleotide-binding</keyword>
<dbReference type="SUPFAM" id="SSF47384">
    <property type="entry name" value="Homodimeric domain of signal transducing histidine kinase"/>
    <property type="match status" value="1"/>
</dbReference>